<accession>A0AAQ4D2H5</accession>
<comment type="caution">
    <text evidence="3">The sequence shown here is derived from an EMBL/GenBank/DDBJ whole genome shotgun (WGS) entry which is preliminary data.</text>
</comment>
<evidence type="ECO:0000259" key="2">
    <source>
        <dbReference type="PROSITE" id="PS50835"/>
    </source>
</evidence>
<evidence type="ECO:0000256" key="1">
    <source>
        <dbReference type="SAM" id="SignalP"/>
    </source>
</evidence>
<dbReference type="InterPro" id="IPR036179">
    <property type="entry name" value="Ig-like_dom_sf"/>
</dbReference>
<protein>
    <recommendedName>
        <fullName evidence="2">Ig-like domain-containing protein</fullName>
    </recommendedName>
</protein>
<evidence type="ECO:0000313" key="3">
    <source>
        <dbReference type="EMBL" id="KAK8756665.1"/>
    </source>
</evidence>
<dbReference type="AlphaFoldDB" id="A0AAQ4D2H5"/>
<evidence type="ECO:0000313" key="4">
    <source>
        <dbReference type="Proteomes" id="UP001321473"/>
    </source>
</evidence>
<dbReference type="Gene3D" id="2.60.40.10">
    <property type="entry name" value="Immunoglobulins"/>
    <property type="match status" value="1"/>
</dbReference>
<name>A0AAQ4D2H5_AMBAM</name>
<gene>
    <name evidence="3" type="ORF">V5799_000646</name>
</gene>
<proteinExistence type="predicted"/>
<feature type="signal peptide" evidence="1">
    <location>
        <begin position="1"/>
        <end position="34"/>
    </location>
</feature>
<dbReference type="EMBL" id="JARKHS020036019">
    <property type="protein sequence ID" value="KAK8756665.1"/>
    <property type="molecule type" value="Genomic_DNA"/>
</dbReference>
<dbReference type="SUPFAM" id="SSF48726">
    <property type="entry name" value="Immunoglobulin"/>
    <property type="match status" value="1"/>
</dbReference>
<feature type="chain" id="PRO_5043048025" description="Ig-like domain-containing protein" evidence="1">
    <location>
        <begin position="35"/>
        <end position="156"/>
    </location>
</feature>
<feature type="domain" description="Ig-like" evidence="2">
    <location>
        <begin position="44"/>
        <end position="135"/>
    </location>
</feature>
<dbReference type="InterPro" id="IPR007110">
    <property type="entry name" value="Ig-like_dom"/>
</dbReference>
<sequence>MPLRGKSGPAYASLSLPLWPLVLLCGLLLAGVTCRPEQNPGGRPRKFISYYGHKEVQEGESFIIYCFADRRTKISWTKDGLPLRYLSPWQSYYVWEYNADELRVSRLEVDAADVDFSGGYSCSRESPAKHFVRVTALWHPAVAQPACHVLVSRRHS</sequence>
<organism evidence="3 4">
    <name type="scientific">Amblyomma americanum</name>
    <name type="common">Lone star tick</name>
    <dbReference type="NCBI Taxonomy" id="6943"/>
    <lineage>
        <taxon>Eukaryota</taxon>
        <taxon>Metazoa</taxon>
        <taxon>Ecdysozoa</taxon>
        <taxon>Arthropoda</taxon>
        <taxon>Chelicerata</taxon>
        <taxon>Arachnida</taxon>
        <taxon>Acari</taxon>
        <taxon>Parasitiformes</taxon>
        <taxon>Ixodida</taxon>
        <taxon>Ixodoidea</taxon>
        <taxon>Ixodidae</taxon>
        <taxon>Amblyomminae</taxon>
        <taxon>Amblyomma</taxon>
    </lineage>
</organism>
<dbReference type="InterPro" id="IPR013783">
    <property type="entry name" value="Ig-like_fold"/>
</dbReference>
<dbReference type="Proteomes" id="UP001321473">
    <property type="component" value="Unassembled WGS sequence"/>
</dbReference>
<keyword evidence="1" id="KW-0732">Signal</keyword>
<keyword evidence="4" id="KW-1185">Reference proteome</keyword>
<dbReference type="PROSITE" id="PS50835">
    <property type="entry name" value="IG_LIKE"/>
    <property type="match status" value="1"/>
</dbReference>
<reference evidence="3 4" key="1">
    <citation type="journal article" date="2023" name="Arcadia Sci">
        <title>De novo assembly of a long-read Amblyomma americanum tick genome.</title>
        <authorList>
            <person name="Chou S."/>
            <person name="Poskanzer K.E."/>
            <person name="Rollins M."/>
            <person name="Thuy-Boun P.S."/>
        </authorList>
    </citation>
    <scope>NUCLEOTIDE SEQUENCE [LARGE SCALE GENOMIC DNA]</scope>
    <source>
        <strain evidence="3">F_SG_1</strain>
        <tissue evidence="3">Salivary glands</tissue>
    </source>
</reference>